<keyword evidence="5" id="KW-1185">Reference proteome</keyword>
<reference evidence="6" key="2">
    <citation type="submission" date="2025-08" db="UniProtKB">
        <authorList>
            <consortium name="RefSeq"/>
        </authorList>
    </citation>
    <scope>IDENTIFICATION</scope>
    <source>
        <tissue evidence="6">Leaf</tissue>
    </source>
</reference>
<feature type="compositionally biased region" description="Basic and acidic residues" evidence="2">
    <location>
        <begin position="30"/>
        <end position="44"/>
    </location>
</feature>
<dbReference type="InterPro" id="IPR050253">
    <property type="entry name" value="Seed_Storage-Functional"/>
</dbReference>
<dbReference type="SMART" id="SM00835">
    <property type="entry name" value="Cupin_1"/>
    <property type="match status" value="2"/>
</dbReference>
<dbReference type="AlphaFoldDB" id="A0A8B8P6V1"/>
<feature type="signal peptide" evidence="3">
    <location>
        <begin position="1"/>
        <end position="22"/>
    </location>
</feature>
<name>A0A8B8P6V1_9MYRT</name>
<dbReference type="RefSeq" id="XP_030529638.1">
    <property type="nucleotide sequence ID" value="XM_030673778.2"/>
</dbReference>
<reference evidence="5" key="1">
    <citation type="submission" date="2025-05" db="UniProtKB">
        <authorList>
            <consortium name="RefSeq"/>
        </authorList>
    </citation>
    <scope>NUCLEOTIDE SEQUENCE [LARGE SCALE GENOMIC DNA]</scope>
</reference>
<gene>
    <name evidence="6" type="primary">LOC115740298</name>
</gene>
<feature type="domain" description="Cupin type-1" evidence="4">
    <location>
        <begin position="262"/>
        <end position="416"/>
    </location>
</feature>
<evidence type="ECO:0000256" key="1">
    <source>
        <dbReference type="ARBA" id="ARBA00022729"/>
    </source>
</evidence>
<dbReference type="InterPro" id="IPR014710">
    <property type="entry name" value="RmlC-like_jellyroll"/>
</dbReference>
<dbReference type="SUPFAM" id="SSF51182">
    <property type="entry name" value="RmlC-like cupins"/>
    <property type="match status" value="1"/>
</dbReference>
<dbReference type="GeneID" id="115740298"/>
<feature type="chain" id="PRO_5034085176" evidence="3">
    <location>
        <begin position="23"/>
        <end position="570"/>
    </location>
</feature>
<dbReference type="PANTHER" id="PTHR31189">
    <property type="entry name" value="OS03G0336100 PROTEIN-RELATED"/>
    <property type="match status" value="1"/>
</dbReference>
<dbReference type="Pfam" id="PF00190">
    <property type="entry name" value="Cupin_1"/>
    <property type="match status" value="2"/>
</dbReference>
<sequence length="570" mass="65501">MGNKPLVVPFSVLFLIIIAVSPLHVEGGGARDHGGGARGVRDPDQGGEGVGMVARREERMPIAATEYGEISAVQVSDGASGVYHLQFITLEPNALFLPVLLHSDMVLYVHTGSGRLNWVDENDAKRIDLRRGDIYALPAATIFHVQSSLEPEREKLRIHAIFANSEEDMFFEPSIGAYSSIGDLLRGFDSKVLQEAFKVPEEVVKEIISATRPPPIVHAGDATVSERRTKYWEWEARFLKTYLSSTGYLTQGPGSNKKRKTFNLFDADRDFENCNGWSLTVTRKDLHVLKHSNVGVFMVNLTKGSMMGPHWNPRATEIAIVLQGKGMIRVVCSSTAKESECKNTRFKVNEGDVFIVPRFHPMAQMSFNNESIVFMGFSTSTKTNYPQFLAGKSSILQALDRDILAAAFNVADATIGRILAWQTDSIILDCTSCAEEEERIMEEGIEKERRQEEEEAKRREEEEEEERARKREEEEEEERERERQEEEERERQRQEEEERGREGGGEEREQEEERERWERQRREERRRREEAAEREQEEARKQEEEMQRRREEEWGGYEGRRAVEQVWIKA</sequence>
<keyword evidence="1 3" id="KW-0732">Signal</keyword>
<evidence type="ECO:0000313" key="6">
    <source>
        <dbReference type="RefSeq" id="XP_030529638.1"/>
    </source>
</evidence>
<dbReference type="InterPro" id="IPR006045">
    <property type="entry name" value="Cupin_1"/>
</dbReference>
<evidence type="ECO:0000313" key="5">
    <source>
        <dbReference type="Proteomes" id="UP000827889"/>
    </source>
</evidence>
<dbReference type="Proteomes" id="UP000827889">
    <property type="component" value="Chromosome 1"/>
</dbReference>
<organism evidence="5 6">
    <name type="scientific">Rhodamnia argentea</name>
    <dbReference type="NCBI Taxonomy" id="178133"/>
    <lineage>
        <taxon>Eukaryota</taxon>
        <taxon>Viridiplantae</taxon>
        <taxon>Streptophyta</taxon>
        <taxon>Embryophyta</taxon>
        <taxon>Tracheophyta</taxon>
        <taxon>Spermatophyta</taxon>
        <taxon>Magnoliopsida</taxon>
        <taxon>eudicotyledons</taxon>
        <taxon>Gunneridae</taxon>
        <taxon>Pentapetalae</taxon>
        <taxon>rosids</taxon>
        <taxon>malvids</taxon>
        <taxon>Myrtales</taxon>
        <taxon>Myrtaceae</taxon>
        <taxon>Myrtoideae</taxon>
        <taxon>Myrteae</taxon>
        <taxon>Australasian group</taxon>
        <taxon>Rhodamnia</taxon>
    </lineage>
</organism>
<feature type="domain" description="Cupin type-1" evidence="4">
    <location>
        <begin position="57"/>
        <end position="205"/>
    </location>
</feature>
<dbReference type="Gene3D" id="2.60.120.10">
    <property type="entry name" value="Jelly Rolls"/>
    <property type="match status" value="2"/>
</dbReference>
<feature type="region of interest" description="Disordered" evidence="2">
    <location>
        <begin position="30"/>
        <end position="49"/>
    </location>
</feature>
<feature type="compositionally biased region" description="Basic and acidic residues" evidence="2">
    <location>
        <begin position="480"/>
        <end position="555"/>
    </location>
</feature>
<evidence type="ECO:0000259" key="4">
    <source>
        <dbReference type="SMART" id="SM00835"/>
    </source>
</evidence>
<evidence type="ECO:0000256" key="2">
    <source>
        <dbReference type="SAM" id="MobiDB-lite"/>
    </source>
</evidence>
<dbReference type="CDD" id="cd02244">
    <property type="entry name" value="cupin_7S_vicilin-like_N"/>
    <property type="match status" value="1"/>
</dbReference>
<proteinExistence type="predicted"/>
<accession>A0A8B8P6V1</accession>
<dbReference type="OrthoDB" id="1932894at2759"/>
<feature type="compositionally biased region" description="Basic and acidic residues" evidence="2">
    <location>
        <begin position="444"/>
        <end position="472"/>
    </location>
</feature>
<feature type="region of interest" description="Disordered" evidence="2">
    <location>
        <begin position="444"/>
        <end position="555"/>
    </location>
</feature>
<dbReference type="InterPro" id="IPR011051">
    <property type="entry name" value="RmlC_Cupin_sf"/>
</dbReference>
<dbReference type="CDD" id="cd02245">
    <property type="entry name" value="cupin_7S_vicilin-like_C"/>
    <property type="match status" value="1"/>
</dbReference>
<dbReference type="PANTHER" id="PTHR31189:SF7">
    <property type="entry name" value="OS03G0197300 PROTEIN"/>
    <property type="match status" value="1"/>
</dbReference>
<dbReference type="KEGG" id="rarg:115740298"/>
<evidence type="ECO:0000256" key="3">
    <source>
        <dbReference type="SAM" id="SignalP"/>
    </source>
</evidence>
<protein>
    <submittedName>
        <fullName evidence="6">Vicilin-like seed storage protein At2g18540</fullName>
    </submittedName>
</protein>